<evidence type="ECO:0000313" key="13">
    <source>
        <dbReference type="EMBL" id="SDT59674.1"/>
    </source>
</evidence>
<evidence type="ECO:0000256" key="7">
    <source>
        <dbReference type="ARBA" id="ARBA00022840"/>
    </source>
</evidence>
<feature type="transmembrane region" description="Helical" evidence="10">
    <location>
        <begin position="34"/>
        <end position="56"/>
    </location>
</feature>
<evidence type="ECO:0000256" key="9">
    <source>
        <dbReference type="ARBA" id="ARBA00023136"/>
    </source>
</evidence>
<keyword evidence="5 10" id="KW-0812">Transmembrane</keyword>
<keyword evidence="4" id="KW-0997">Cell inner membrane</keyword>
<keyword evidence="9 10" id="KW-0472">Membrane</keyword>
<evidence type="ECO:0000313" key="14">
    <source>
        <dbReference type="Proteomes" id="UP000198688"/>
    </source>
</evidence>
<dbReference type="GO" id="GO:0016887">
    <property type="term" value="F:ATP hydrolysis activity"/>
    <property type="evidence" value="ECO:0007669"/>
    <property type="project" value="InterPro"/>
</dbReference>
<dbReference type="EMBL" id="LT629758">
    <property type="protein sequence ID" value="SDT59674.1"/>
    <property type="molecule type" value="Genomic_DNA"/>
</dbReference>
<dbReference type="PANTHER" id="PTHR43394:SF1">
    <property type="entry name" value="ATP-BINDING CASSETTE SUB-FAMILY B MEMBER 10, MITOCHONDRIAL"/>
    <property type="match status" value="1"/>
</dbReference>
<dbReference type="InterPro" id="IPR036640">
    <property type="entry name" value="ABC1_TM_sf"/>
</dbReference>
<dbReference type="STRING" id="113562.SAMN04489716_4755"/>
<evidence type="ECO:0000256" key="5">
    <source>
        <dbReference type="ARBA" id="ARBA00022692"/>
    </source>
</evidence>
<dbReference type="SUPFAM" id="SSF90123">
    <property type="entry name" value="ABC transporter transmembrane region"/>
    <property type="match status" value="1"/>
</dbReference>
<dbReference type="InterPro" id="IPR027417">
    <property type="entry name" value="P-loop_NTPase"/>
</dbReference>
<dbReference type="InterPro" id="IPR003439">
    <property type="entry name" value="ABC_transporter-like_ATP-bd"/>
</dbReference>
<dbReference type="PROSITE" id="PS50929">
    <property type="entry name" value="ABC_TM1F"/>
    <property type="match status" value="1"/>
</dbReference>
<dbReference type="Gene3D" id="1.20.1560.10">
    <property type="entry name" value="ABC transporter type 1, transmembrane domain"/>
    <property type="match status" value="1"/>
</dbReference>
<dbReference type="OrthoDB" id="9806127at2"/>
<evidence type="ECO:0000256" key="6">
    <source>
        <dbReference type="ARBA" id="ARBA00022741"/>
    </source>
</evidence>
<feature type="transmembrane region" description="Helical" evidence="10">
    <location>
        <begin position="177"/>
        <end position="194"/>
    </location>
</feature>
<dbReference type="Gene3D" id="3.40.50.300">
    <property type="entry name" value="P-loop containing nucleotide triphosphate hydrolases"/>
    <property type="match status" value="1"/>
</dbReference>
<accession>A0A1H2BNI1</accession>
<comment type="subcellular location">
    <subcellularLocation>
        <location evidence="1">Cell membrane</location>
        <topology evidence="1">Multi-pass membrane protein</topology>
    </subcellularLocation>
</comment>
<evidence type="ECO:0000256" key="10">
    <source>
        <dbReference type="SAM" id="Phobius"/>
    </source>
</evidence>
<dbReference type="CDD" id="cd07346">
    <property type="entry name" value="ABC_6TM_exporters"/>
    <property type="match status" value="1"/>
</dbReference>
<dbReference type="PANTHER" id="PTHR43394">
    <property type="entry name" value="ATP-DEPENDENT PERMEASE MDL1, MITOCHONDRIAL"/>
    <property type="match status" value="1"/>
</dbReference>
<dbReference type="GO" id="GO:0015421">
    <property type="term" value="F:ABC-type oligopeptide transporter activity"/>
    <property type="evidence" value="ECO:0007669"/>
    <property type="project" value="TreeGrafter"/>
</dbReference>
<dbReference type="InterPro" id="IPR039421">
    <property type="entry name" value="Type_1_exporter"/>
</dbReference>
<dbReference type="AlphaFoldDB" id="A0A1H2BNI1"/>
<dbReference type="InterPro" id="IPR003593">
    <property type="entry name" value="AAA+_ATPase"/>
</dbReference>
<dbReference type="GO" id="GO:0005524">
    <property type="term" value="F:ATP binding"/>
    <property type="evidence" value="ECO:0007669"/>
    <property type="project" value="UniProtKB-KW"/>
</dbReference>
<keyword evidence="7 13" id="KW-0067">ATP-binding</keyword>
<dbReference type="Proteomes" id="UP000198688">
    <property type="component" value="Chromosome I"/>
</dbReference>
<dbReference type="RefSeq" id="WP_092546639.1">
    <property type="nucleotide sequence ID" value="NZ_BOMJ01000038.1"/>
</dbReference>
<dbReference type="GO" id="GO:0005886">
    <property type="term" value="C:plasma membrane"/>
    <property type="evidence" value="ECO:0007669"/>
    <property type="project" value="UniProtKB-SubCell"/>
</dbReference>
<keyword evidence="8 10" id="KW-1133">Transmembrane helix</keyword>
<evidence type="ECO:0000256" key="1">
    <source>
        <dbReference type="ARBA" id="ARBA00004651"/>
    </source>
</evidence>
<proteinExistence type="predicted"/>
<name>A0A1H2BNI1_9ACTN</name>
<organism evidence="13 14">
    <name type="scientific">Actinoplanes derwentensis</name>
    <dbReference type="NCBI Taxonomy" id="113562"/>
    <lineage>
        <taxon>Bacteria</taxon>
        <taxon>Bacillati</taxon>
        <taxon>Actinomycetota</taxon>
        <taxon>Actinomycetes</taxon>
        <taxon>Micromonosporales</taxon>
        <taxon>Micromonosporaceae</taxon>
        <taxon>Actinoplanes</taxon>
    </lineage>
</organism>
<feature type="transmembrane region" description="Helical" evidence="10">
    <location>
        <begin position="76"/>
        <end position="101"/>
    </location>
</feature>
<keyword evidence="2" id="KW-0813">Transport</keyword>
<feature type="domain" description="ABC transmembrane type-1" evidence="12">
    <location>
        <begin position="36"/>
        <end position="318"/>
    </location>
</feature>
<evidence type="ECO:0000256" key="8">
    <source>
        <dbReference type="ARBA" id="ARBA00022989"/>
    </source>
</evidence>
<keyword evidence="14" id="KW-1185">Reference proteome</keyword>
<evidence type="ECO:0000256" key="4">
    <source>
        <dbReference type="ARBA" id="ARBA00022519"/>
    </source>
</evidence>
<sequence length="586" mass="61046">MNSPDLLPGGLLPVAGTRETWRAFGAEFARMPRLSAIAVALLVGASASLLVAPWVLGRLVDAVIGGAGVRDVVGQALVIAAAAVIGGLLTAAGAAVAARLGETVVARLREKVLDRALHLPSATLERSGTGDLVARAGDDVAVVANALTGSGPALAGALLSVVLTAAGLFALDWRLGLAGLAAAPGYALAMRWYLPRSAPYYKRERIVAGERSQAMAGALHGAATVRAYRVEDDHVNRIADRSAAARDLSLDVFTLYTRFSTRMNRAEYFGLAAVLIAGFLLVRYDLASVGAATAAALYFHRLFNPIGMLLMEADTILQVNASLARLIEVAGLPGRTSAPLSSDPADDRLEITLREHRYDGGPPVLADVKLTIAPGERVALVGASGAGKTTLAAIAAGIIEASDGQVRLGGVPLTELGEERTRQRIALVSQEVHVFAGTLAADLRLARPDASDREMTAALERAGADGWFRALPDGLDTEVGEGGHWLTAAQAQQLALARLVLADPAVAVLDEATAEAGSAGARDLDRAAAAVTEGRTTLIVAHRLTQAAVADRILVMDHGRVVEEGSHETLRQAGGRYARLWTAWGH</sequence>
<dbReference type="FunFam" id="3.40.50.300:FF:001001">
    <property type="entry name" value="Multidrug ABC transporter ATP-binding protein"/>
    <property type="match status" value="1"/>
</dbReference>
<keyword evidence="3" id="KW-1003">Cell membrane</keyword>
<dbReference type="PROSITE" id="PS50893">
    <property type="entry name" value="ABC_TRANSPORTER_2"/>
    <property type="match status" value="1"/>
</dbReference>
<keyword evidence="6" id="KW-0547">Nucleotide-binding</keyword>
<dbReference type="SUPFAM" id="SSF52540">
    <property type="entry name" value="P-loop containing nucleoside triphosphate hydrolases"/>
    <property type="match status" value="1"/>
</dbReference>
<dbReference type="Pfam" id="PF00005">
    <property type="entry name" value="ABC_tran"/>
    <property type="match status" value="1"/>
</dbReference>
<feature type="transmembrane region" description="Helical" evidence="10">
    <location>
        <begin position="268"/>
        <end position="299"/>
    </location>
</feature>
<gene>
    <name evidence="13" type="ORF">SAMN04489716_4755</name>
</gene>
<evidence type="ECO:0000256" key="2">
    <source>
        <dbReference type="ARBA" id="ARBA00022448"/>
    </source>
</evidence>
<reference evidence="13 14" key="1">
    <citation type="submission" date="2016-10" db="EMBL/GenBank/DDBJ databases">
        <authorList>
            <person name="de Groot N.N."/>
        </authorList>
    </citation>
    <scope>NUCLEOTIDE SEQUENCE [LARGE SCALE GENOMIC DNA]</scope>
    <source>
        <strain evidence="13 14">DSM 43941</strain>
    </source>
</reference>
<dbReference type="InterPro" id="IPR011527">
    <property type="entry name" value="ABC1_TM_dom"/>
</dbReference>
<dbReference type="SMART" id="SM00382">
    <property type="entry name" value="AAA"/>
    <property type="match status" value="1"/>
</dbReference>
<evidence type="ECO:0000256" key="3">
    <source>
        <dbReference type="ARBA" id="ARBA00022475"/>
    </source>
</evidence>
<protein>
    <submittedName>
        <fullName evidence="13">ATP-binding cassette, subfamily C</fullName>
    </submittedName>
</protein>
<dbReference type="Pfam" id="PF00664">
    <property type="entry name" value="ABC_membrane"/>
    <property type="match status" value="1"/>
</dbReference>
<feature type="domain" description="ABC transporter" evidence="11">
    <location>
        <begin position="347"/>
        <end position="583"/>
    </location>
</feature>
<evidence type="ECO:0000259" key="12">
    <source>
        <dbReference type="PROSITE" id="PS50929"/>
    </source>
</evidence>
<evidence type="ECO:0000259" key="11">
    <source>
        <dbReference type="PROSITE" id="PS50893"/>
    </source>
</evidence>